<evidence type="ECO:0000313" key="1">
    <source>
        <dbReference type="EMBL" id="MBX70334.1"/>
    </source>
</evidence>
<sequence length="54" mass="6352">MPLFLYPSLCITTRSLCSSSLFLWVVGWINFDWLLDPNLVVARGNEKKDCFFFF</sequence>
<proteinExistence type="predicted"/>
<dbReference type="AlphaFoldDB" id="A0A2P2QTZ5"/>
<accession>A0A2P2QTZ5</accession>
<organism evidence="1">
    <name type="scientific">Rhizophora mucronata</name>
    <name type="common">Asiatic mangrove</name>
    <dbReference type="NCBI Taxonomy" id="61149"/>
    <lineage>
        <taxon>Eukaryota</taxon>
        <taxon>Viridiplantae</taxon>
        <taxon>Streptophyta</taxon>
        <taxon>Embryophyta</taxon>
        <taxon>Tracheophyta</taxon>
        <taxon>Spermatophyta</taxon>
        <taxon>Magnoliopsida</taxon>
        <taxon>eudicotyledons</taxon>
        <taxon>Gunneridae</taxon>
        <taxon>Pentapetalae</taxon>
        <taxon>rosids</taxon>
        <taxon>fabids</taxon>
        <taxon>Malpighiales</taxon>
        <taxon>Rhizophoraceae</taxon>
        <taxon>Rhizophora</taxon>
    </lineage>
</organism>
<dbReference type="EMBL" id="GGEC01089850">
    <property type="protein sequence ID" value="MBX70334.1"/>
    <property type="molecule type" value="Transcribed_RNA"/>
</dbReference>
<protein>
    <submittedName>
        <fullName evidence="1">Uncharacterized protein</fullName>
    </submittedName>
</protein>
<reference evidence="1" key="1">
    <citation type="submission" date="2018-02" db="EMBL/GenBank/DDBJ databases">
        <title>Rhizophora mucronata_Transcriptome.</title>
        <authorList>
            <person name="Meera S.P."/>
            <person name="Sreeshan A."/>
            <person name="Augustine A."/>
        </authorList>
    </citation>
    <scope>NUCLEOTIDE SEQUENCE</scope>
    <source>
        <tissue evidence="1">Leaf</tissue>
    </source>
</reference>
<name>A0A2P2QTZ5_RHIMU</name>